<dbReference type="PROSITE" id="PS50975">
    <property type="entry name" value="ATP_GRASP"/>
    <property type="match status" value="1"/>
</dbReference>
<dbReference type="SUPFAM" id="SSF51246">
    <property type="entry name" value="Rudiment single hybrid motif"/>
    <property type="match status" value="1"/>
</dbReference>
<reference evidence="16" key="1">
    <citation type="submission" date="2016-05" db="EMBL/GenBank/DDBJ databases">
        <title>Microbial consortia oxidize butane by reversing methanogenesis.</title>
        <authorList>
            <person name="Laso-Perez R."/>
            <person name="Richter M."/>
            <person name="Wegener G."/>
            <person name="Musat F."/>
        </authorList>
    </citation>
    <scope>NUCLEOTIDE SEQUENCE [LARGE SCALE GENOMIC DNA]</scope>
    <source>
        <strain evidence="16">BOX1</strain>
    </source>
</reference>
<evidence type="ECO:0000256" key="11">
    <source>
        <dbReference type="ARBA" id="ARBA00038345"/>
    </source>
</evidence>
<dbReference type="InterPro" id="IPR016185">
    <property type="entry name" value="PreATP-grasp_dom_sf"/>
</dbReference>
<evidence type="ECO:0000259" key="15">
    <source>
        <dbReference type="PROSITE" id="PS50975"/>
    </source>
</evidence>
<evidence type="ECO:0000256" key="14">
    <source>
        <dbReference type="PROSITE-ProRule" id="PRU00409"/>
    </source>
</evidence>
<evidence type="ECO:0000313" key="17">
    <source>
        <dbReference type="Proteomes" id="UP000185779"/>
    </source>
</evidence>
<gene>
    <name evidence="16" type="ORF">SBU_001433</name>
</gene>
<dbReference type="UniPathway" id="UPA00074">
    <property type="reaction ID" value="UER00125"/>
</dbReference>
<dbReference type="InterPro" id="IPR011054">
    <property type="entry name" value="Rudment_hybrid_motif"/>
</dbReference>
<dbReference type="AlphaFoldDB" id="A0A1F2P3A6"/>
<comment type="similarity">
    <text evidence="11">Belongs to the GARS family.</text>
</comment>
<dbReference type="InterPro" id="IPR020562">
    <property type="entry name" value="PRibGlycinamide_synth_N"/>
</dbReference>
<evidence type="ECO:0000256" key="13">
    <source>
        <dbReference type="ARBA" id="ARBA00042864"/>
    </source>
</evidence>
<dbReference type="Pfam" id="PF02844">
    <property type="entry name" value="GARS_N"/>
    <property type="match status" value="1"/>
</dbReference>
<dbReference type="InterPro" id="IPR037123">
    <property type="entry name" value="PRibGlycinamide_synth_C_sf"/>
</dbReference>
<dbReference type="PANTHER" id="PTHR43472">
    <property type="entry name" value="PHOSPHORIBOSYLAMINE--GLYCINE LIGASE"/>
    <property type="match status" value="1"/>
</dbReference>
<dbReference type="EMBL" id="LYOR01000009">
    <property type="protein sequence ID" value="OFV65623.1"/>
    <property type="molecule type" value="Genomic_DNA"/>
</dbReference>
<dbReference type="STRING" id="1839936.SBU_001433"/>
<dbReference type="Gene3D" id="3.30.470.20">
    <property type="entry name" value="ATP-grasp fold, B domain"/>
    <property type="match status" value="1"/>
</dbReference>
<evidence type="ECO:0000256" key="6">
    <source>
        <dbReference type="ARBA" id="ARBA00022741"/>
    </source>
</evidence>
<dbReference type="Pfam" id="PF02843">
    <property type="entry name" value="GARS_C"/>
    <property type="match status" value="1"/>
</dbReference>
<dbReference type="InterPro" id="IPR020561">
    <property type="entry name" value="PRibGlycinamid_synth_ATP-grasp"/>
</dbReference>
<evidence type="ECO:0000256" key="1">
    <source>
        <dbReference type="ARBA" id="ARBA00001936"/>
    </source>
</evidence>
<dbReference type="Pfam" id="PF01071">
    <property type="entry name" value="GARS_A"/>
    <property type="match status" value="1"/>
</dbReference>
<keyword evidence="9" id="KW-0460">Magnesium</keyword>
<dbReference type="GO" id="GO:0005524">
    <property type="term" value="F:ATP binding"/>
    <property type="evidence" value="ECO:0007669"/>
    <property type="project" value="UniProtKB-UniRule"/>
</dbReference>
<name>A0A1F2P3A6_9EURY</name>
<keyword evidence="7" id="KW-0658">Purine biosynthesis</keyword>
<dbReference type="GO" id="GO:0046872">
    <property type="term" value="F:metal ion binding"/>
    <property type="evidence" value="ECO:0007669"/>
    <property type="project" value="InterPro"/>
</dbReference>
<dbReference type="SMART" id="SM01210">
    <property type="entry name" value="GARS_C"/>
    <property type="match status" value="1"/>
</dbReference>
<accession>A0A1F2P3A6</accession>
<dbReference type="InterPro" id="IPR020559">
    <property type="entry name" value="PRibGlycinamide_synth_CS"/>
</dbReference>
<dbReference type="Gene3D" id="3.30.1490.20">
    <property type="entry name" value="ATP-grasp fold, A domain"/>
    <property type="match status" value="1"/>
</dbReference>
<dbReference type="InterPro" id="IPR011761">
    <property type="entry name" value="ATP-grasp"/>
</dbReference>
<dbReference type="NCBIfam" id="TIGR00877">
    <property type="entry name" value="purD"/>
    <property type="match status" value="1"/>
</dbReference>
<dbReference type="GO" id="GO:0009113">
    <property type="term" value="P:purine nucleobase biosynthetic process"/>
    <property type="evidence" value="ECO:0007669"/>
    <property type="project" value="InterPro"/>
</dbReference>
<evidence type="ECO:0000256" key="7">
    <source>
        <dbReference type="ARBA" id="ARBA00022755"/>
    </source>
</evidence>
<evidence type="ECO:0000256" key="2">
    <source>
        <dbReference type="ARBA" id="ARBA00001946"/>
    </source>
</evidence>
<keyword evidence="5 16" id="KW-0436">Ligase</keyword>
<evidence type="ECO:0000256" key="12">
    <source>
        <dbReference type="ARBA" id="ARBA00042242"/>
    </source>
</evidence>
<evidence type="ECO:0000313" key="16">
    <source>
        <dbReference type="EMBL" id="OFV65623.1"/>
    </source>
</evidence>
<comment type="pathway">
    <text evidence="3">Purine metabolism; IMP biosynthesis via de novo pathway; N(1)-(5-phospho-D-ribosyl)glycinamide from 5-phospho-alpha-D-ribose 1-diphosphate: step 2/2.</text>
</comment>
<keyword evidence="8 14" id="KW-0067">ATP-binding</keyword>
<comment type="cofactor">
    <cofactor evidence="2">
        <name>Mg(2+)</name>
        <dbReference type="ChEBI" id="CHEBI:18420"/>
    </cofactor>
</comment>
<organism evidence="16 17">
    <name type="scientific">Candidatus Syntropharchaeum butanivorans</name>
    <dbReference type="NCBI Taxonomy" id="1839936"/>
    <lineage>
        <taxon>Archaea</taxon>
        <taxon>Methanobacteriati</taxon>
        <taxon>Methanobacteriota</taxon>
        <taxon>Stenosarchaea group</taxon>
        <taxon>Methanomicrobia</taxon>
        <taxon>Methanosarcinales</taxon>
        <taxon>ANME-2 cluster</taxon>
        <taxon>Candidatus Syntropharchaeum</taxon>
    </lineage>
</organism>
<feature type="domain" description="ATP-grasp" evidence="15">
    <location>
        <begin position="79"/>
        <end position="288"/>
    </location>
</feature>
<proteinExistence type="inferred from homology"/>
<keyword evidence="10" id="KW-0464">Manganese</keyword>
<evidence type="ECO:0000256" key="10">
    <source>
        <dbReference type="ARBA" id="ARBA00023211"/>
    </source>
</evidence>
<dbReference type="SMART" id="SM01209">
    <property type="entry name" value="GARS_A"/>
    <property type="match status" value="1"/>
</dbReference>
<dbReference type="SUPFAM" id="SSF56059">
    <property type="entry name" value="Glutathione synthetase ATP-binding domain-like"/>
    <property type="match status" value="1"/>
</dbReference>
<comment type="caution">
    <text evidence="16">The sequence shown here is derived from an EMBL/GenBank/DDBJ whole genome shotgun (WGS) entry which is preliminary data.</text>
</comment>
<dbReference type="InterPro" id="IPR013815">
    <property type="entry name" value="ATP_grasp_subdomain_1"/>
</dbReference>
<dbReference type="InterPro" id="IPR020560">
    <property type="entry name" value="PRibGlycinamide_synth_C-dom"/>
</dbReference>
<dbReference type="EC" id="6.3.4.13" evidence="4"/>
<dbReference type="Gene3D" id="3.90.600.10">
    <property type="entry name" value="Phosphoribosylglycinamide synthetase, C-terminal domain"/>
    <property type="match status" value="1"/>
</dbReference>
<dbReference type="SUPFAM" id="SSF52440">
    <property type="entry name" value="PreATP-grasp domain"/>
    <property type="match status" value="1"/>
</dbReference>
<evidence type="ECO:0000256" key="9">
    <source>
        <dbReference type="ARBA" id="ARBA00022842"/>
    </source>
</evidence>
<dbReference type="Gene3D" id="3.40.50.20">
    <property type="match status" value="1"/>
</dbReference>
<evidence type="ECO:0000256" key="8">
    <source>
        <dbReference type="ARBA" id="ARBA00022840"/>
    </source>
</evidence>
<protein>
    <recommendedName>
        <fullName evidence="4">phosphoribosylamine--glycine ligase</fullName>
        <ecNumber evidence="4">6.3.4.13</ecNumber>
    </recommendedName>
    <alternativeName>
        <fullName evidence="12">Glycinamide ribonucleotide synthetase</fullName>
    </alternativeName>
    <alternativeName>
        <fullName evidence="13">Phosphoribosylglycinamide synthetase</fullName>
    </alternativeName>
</protein>
<keyword evidence="17" id="KW-1185">Reference proteome</keyword>
<dbReference type="Proteomes" id="UP000185779">
    <property type="component" value="Unassembled WGS sequence"/>
</dbReference>
<dbReference type="GO" id="GO:0004637">
    <property type="term" value="F:phosphoribosylamine-glycine ligase activity"/>
    <property type="evidence" value="ECO:0007669"/>
    <property type="project" value="UniProtKB-EC"/>
</dbReference>
<dbReference type="InterPro" id="IPR000115">
    <property type="entry name" value="PRibGlycinamide_synth"/>
</dbReference>
<evidence type="ECO:0000256" key="5">
    <source>
        <dbReference type="ARBA" id="ARBA00022598"/>
    </source>
</evidence>
<evidence type="ECO:0000256" key="4">
    <source>
        <dbReference type="ARBA" id="ARBA00013255"/>
    </source>
</evidence>
<comment type="cofactor">
    <cofactor evidence="1">
        <name>Mn(2+)</name>
        <dbReference type="ChEBI" id="CHEBI:29035"/>
    </cofactor>
</comment>
<dbReference type="PATRIC" id="fig|1839936.3.peg.1456"/>
<dbReference type="GO" id="GO:0006189">
    <property type="term" value="P:'de novo' IMP biosynthetic process"/>
    <property type="evidence" value="ECO:0007669"/>
    <property type="project" value="UniProtKB-UniPathway"/>
</dbReference>
<sequence length="406" mass="44618">MSNKNPGISRLCKDFLLAPETDIEKVGAYAARCRIDLAIIGPEAPLERGIVDLLEERGVRCVGPGKEAARIETDKAWAREFMQRHSIRGSPAFGIFDEKRAAFEFIDELGDVAVKPSWLTGGKGVRTMGDQLEDVDDAKRYAGELLDEGKGPVVIEEKLIGEEFTIQAFVDGNTIRESPAVQDHKRAYEGDVGPNTGGMGSYSCPDGLLPFITRSEYEEGLAIMKEAVRAMREEVEGGYRGILYGQFILTSAGVRLLEFNARFGDPEAMNVLPLLESDFVGIMEGILDGKLPSTTYSRMATVCKYAVPKGYPVSPKKNAILRIGDIGDAKLFFASVNEVDGKIYTGTSRSLAVVGIAEDITDAERIAERGLRGIEGEFDCRHDIGTLELIRKKVRRIEKIRSLQTE</sequence>
<evidence type="ECO:0000256" key="3">
    <source>
        <dbReference type="ARBA" id="ARBA00005174"/>
    </source>
</evidence>
<dbReference type="PANTHER" id="PTHR43472:SF1">
    <property type="entry name" value="PHOSPHORIBOSYLAMINE--GLYCINE LIGASE, CHLOROPLASTIC"/>
    <property type="match status" value="1"/>
</dbReference>
<keyword evidence="6 14" id="KW-0547">Nucleotide-binding</keyword>
<dbReference type="PROSITE" id="PS00184">
    <property type="entry name" value="GARS"/>
    <property type="match status" value="1"/>
</dbReference>